<evidence type="ECO:0000313" key="5">
    <source>
        <dbReference type="Proteomes" id="UP000224080"/>
    </source>
</evidence>
<keyword evidence="5" id="KW-1185">Reference proteome</keyword>
<protein>
    <submittedName>
        <fullName evidence="4">Uncharacterized protein</fullName>
    </submittedName>
</protein>
<feature type="repeat" description="ANK" evidence="3">
    <location>
        <begin position="248"/>
        <end position="280"/>
    </location>
</feature>
<organism evidence="4 5">
    <name type="scientific">Blastomyces parvus</name>
    <dbReference type="NCBI Taxonomy" id="2060905"/>
    <lineage>
        <taxon>Eukaryota</taxon>
        <taxon>Fungi</taxon>
        <taxon>Dikarya</taxon>
        <taxon>Ascomycota</taxon>
        <taxon>Pezizomycotina</taxon>
        <taxon>Eurotiomycetes</taxon>
        <taxon>Eurotiomycetidae</taxon>
        <taxon>Onygenales</taxon>
        <taxon>Ajellomycetaceae</taxon>
        <taxon>Blastomyces</taxon>
    </lineage>
</organism>
<dbReference type="Pfam" id="PF13637">
    <property type="entry name" value="Ank_4"/>
    <property type="match status" value="1"/>
</dbReference>
<name>A0A2B7XGV1_9EURO</name>
<feature type="repeat" description="ANK" evidence="3">
    <location>
        <begin position="215"/>
        <end position="247"/>
    </location>
</feature>
<feature type="repeat" description="ANK" evidence="3">
    <location>
        <begin position="281"/>
        <end position="313"/>
    </location>
</feature>
<dbReference type="PANTHER" id="PTHR24198:SF165">
    <property type="entry name" value="ANKYRIN REPEAT-CONTAINING PROTEIN-RELATED"/>
    <property type="match status" value="1"/>
</dbReference>
<sequence length="827" mass="90003">MRRLHLFDLPPEILICIVDLLLPFDIIPALHAENRLATYIIPRLALVQDKDGNTVLHHLACDGQDSLIKQFLSRKVNCSITNDAGLTPLILAIRGKHANVVKLLLQAGADVSTVYPNGHTIMLNMKDCLNARIVKLLIRAGADISPCDRNGEPVLVHAIRARKVAVARVLIEAGADVNLQLREGSAWILAVLQGDKKMVQLLINAGADTKARWEGGRTPLEIAAWRNYYQILRILLAAGFAVSAQCDRGVTALHGAAERGHEAAVRLLLDSGADVHSVQSNRSSVLHSAVRSGSTSIIRMLLDAGADLSACDNGGQTVLQRAIQALSNSPALMPLIKLLINSGIDLSAKDLHGRTALHQAASQGMHRVVKYLIEAGADSSALCIYNQTALHYAAMFRGSRGAETVRVLLDAGVDPSVQSTKGSTALHLVIESRQHRTLLYLLDSPIDVSAIDNTGRTALHYAAQRGWKEGVQALLPTGIDVSIRASEGWTAQALAARAHFYSIAKAIEDVAKADRSILSQTCLWFSIHGQQVGVPQPASDHSLRHLHTKCHRAGSFHSLLDVIEDMCALGDMERIKPLCEAWMAEMLRTHPPGETSSLQNAVVAAAKNQHVPVVAYLLSLGVPISHMLIKGVIDGGSTELFQVLLEHGWDINAQYEEGRSSLMLCLGNESLVNWHLEHGADTSLRNTYRYNVLEIAALSGDLPMVKRLIEHGMDPRNSRALIAATGKGSYQMGCHLPSGNRLSLMEYLLDVHGVGINAVEEPYRRFDHVQCERGTVLHAAIEAGCPVQVEFLLRRGVDRNVGNPLPLEYASRMRRWDAVDILLNTNG</sequence>
<dbReference type="Pfam" id="PF12796">
    <property type="entry name" value="Ank_2"/>
    <property type="match status" value="5"/>
</dbReference>
<dbReference type="Proteomes" id="UP000224080">
    <property type="component" value="Unassembled WGS sequence"/>
</dbReference>
<feature type="repeat" description="ANK" evidence="3">
    <location>
        <begin position="385"/>
        <end position="420"/>
    </location>
</feature>
<evidence type="ECO:0000256" key="3">
    <source>
        <dbReference type="PROSITE-ProRule" id="PRU00023"/>
    </source>
</evidence>
<dbReference type="AlphaFoldDB" id="A0A2B7XGV1"/>
<gene>
    <name evidence="4" type="ORF">GX51_01433</name>
</gene>
<feature type="repeat" description="ANK" evidence="3">
    <location>
        <begin position="454"/>
        <end position="486"/>
    </location>
</feature>
<keyword evidence="2 3" id="KW-0040">ANK repeat</keyword>
<dbReference type="Gene3D" id="1.25.40.20">
    <property type="entry name" value="Ankyrin repeat-containing domain"/>
    <property type="match status" value="5"/>
</dbReference>
<dbReference type="PROSITE" id="PS50297">
    <property type="entry name" value="ANK_REP_REGION"/>
    <property type="match status" value="6"/>
</dbReference>
<proteinExistence type="predicted"/>
<feature type="repeat" description="ANK" evidence="3">
    <location>
        <begin position="84"/>
        <end position="116"/>
    </location>
</feature>
<evidence type="ECO:0000313" key="4">
    <source>
        <dbReference type="EMBL" id="PGH07993.1"/>
    </source>
</evidence>
<dbReference type="EMBL" id="PDNC01000011">
    <property type="protein sequence ID" value="PGH07993.1"/>
    <property type="molecule type" value="Genomic_DNA"/>
</dbReference>
<feature type="repeat" description="ANK" evidence="3">
    <location>
        <begin position="421"/>
        <end position="453"/>
    </location>
</feature>
<accession>A0A2B7XGV1</accession>
<dbReference type="PANTHER" id="PTHR24198">
    <property type="entry name" value="ANKYRIN REPEAT AND PROTEIN KINASE DOMAIN-CONTAINING PROTEIN"/>
    <property type="match status" value="1"/>
</dbReference>
<feature type="repeat" description="ANK" evidence="3">
    <location>
        <begin position="352"/>
        <end position="378"/>
    </location>
</feature>
<evidence type="ECO:0000256" key="1">
    <source>
        <dbReference type="ARBA" id="ARBA00022737"/>
    </source>
</evidence>
<reference evidence="4 5" key="1">
    <citation type="submission" date="2017-10" db="EMBL/GenBank/DDBJ databases">
        <title>Comparative genomics in systemic dimorphic fungi from Ajellomycetaceae.</title>
        <authorList>
            <person name="Munoz J.F."/>
            <person name="Mcewen J.G."/>
            <person name="Clay O.K."/>
            <person name="Cuomo C.A."/>
        </authorList>
    </citation>
    <scope>NUCLEOTIDE SEQUENCE [LARGE SCALE GENOMIC DNA]</scope>
    <source>
        <strain evidence="4 5">UAMH130</strain>
    </source>
</reference>
<dbReference type="PROSITE" id="PS50088">
    <property type="entry name" value="ANK_REPEAT"/>
    <property type="match status" value="9"/>
</dbReference>
<comment type="caution">
    <text evidence="4">The sequence shown here is derived from an EMBL/GenBank/DDBJ whole genome shotgun (WGS) entry which is preliminary data.</text>
</comment>
<dbReference type="SMART" id="SM00248">
    <property type="entry name" value="ANK"/>
    <property type="match status" value="17"/>
</dbReference>
<dbReference type="PRINTS" id="PR01415">
    <property type="entry name" value="ANKYRIN"/>
</dbReference>
<dbReference type="InterPro" id="IPR036770">
    <property type="entry name" value="Ankyrin_rpt-contain_sf"/>
</dbReference>
<feature type="repeat" description="ANK" evidence="3">
    <location>
        <begin position="150"/>
        <end position="182"/>
    </location>
</feature>
<dbReference type="STRING" id="2060905.A0A2B7XGV1"/>
<dbReference type="InterPro" id="IPR002110">
    <property type="entry name" value="Ankyrin_rpt"/>
</dbReference>
<dbReference type="OrthoDB" id="366390at2759"/>
<dbReference type="SUPFAM" id="SSF48403">
    <property type="entry name" value="Ankyrin repeat"/>
    <property type="match status" value="3"/>
</dbReference>
<keyword evidence="1" id="KW-0677">Repeat</keyword>
<evidence type="ECO:0000256" key="2">
    <source>
        <dbReference type="ARBA" id="ARBA00023043"/>
    </source>
</evidence>